<dbReference type="InterPro" id="IPR000961">
    <property type="entry name" value="AGC-kinase_C"/>
</dbReference>
<dbReference type="VEuPathDB" id="TrichDB:TRFO_38229"/>
<dbReference type="PROSITE" id="PS51285">
    <property type="entry name" value="AGC_KINASE_CTER"/>
    <property type="match status" value="1"/>
</dbReference>
<keyword evidence="2" id="KW-0723">Serine/threonine-protein kinase</keyword>
<dbReference type="CDD" id="cd05123">
    <property type="entry name" value="STKc_AGC"/>
    <property type="match status" value="1"/>
</dbReference>
<comment type="caution">
    <text evidence="11">The sequence shown here is derived from an EMBL/GenBank/DDBJ whole genome shotgun (WGS) entry which is preliminary data.</text>
</comment>
<organism evidence="11 12">
    <name type="scientific">Tritrichomonas foetus</name>
    <dbReference type="NCBI Taxonomy" id="1144522"/>
    <lineage>
        <taxon>Eukaryota</taxon>
        <taxon>Metamonada</taxon>
        <taxon>Parabasalia</taxon>
        <taxon>Tritrichomonadida</taxon>
        <taxon>Tritrichomonadidae</taxon>
        <taxon>Tritrichomonas</taxon>
    </lineage>
</organism>
<feature type="domain" description="AGC-kinase C-terminal" evidence="10">
    <location>
        <begin position="444"/>
        <end position="513"/>
    </location>
</feature>
<dbReference type="GO" id="GO:0004674">
    <property type="term" value="F:protein serine/threonine kinase activity"/>
    <property type="evidence" value="ECO:0007669"/>
    <property type="project" value="UniProtKB-KW"/>
</dbReference>
<dbReference type="PROSITE" id="PS50011">
    <property type="entry name" value="PROTEIN_KINASE_DOM"/>
    <property type="match status" value="1"/>
</dbReference>
<evidence type="ECO:0000256" key="7">
    <source>
        <dbReference type="ARBA" id="ARBA00022840"/>
    </source>
</evidence>
<keyword evidence="5 8" id="KW-0547">Nucleotide-binding</keyword>
<evidence type="ECO:0000256" key="5">
    <source>
        <dbReference type="ARBA" id="ARBA00022741"/>
    </source>
</evidence>
<name>A0A1J4J8X2_9EUKA</name>
<dbReference type="Pfam" id="PF00069">
    <property type="entry name" value="Pkinase"/>
    <property type="match status" value="1"/>
</dbReference>
<dbReference type="InterPro" id="IPR011009">
    <property type="entry name" value="Kinase-like_dom_sf"/>
</dbReference>
<evidence type="ECO:0000259" key="10">
    <source>
        <dbReference type="PROSITE" id="PS51285"/>
    </source>
</evidence>
<dbReference type="Gene3D" id="2.30.29.30">
    <property type="entry name" value="Pleckstrin-homology domain (PH domain)/Phosphotyrosine-binding domain (PTB)"/>
    <property type="match status" value="1"/>
</dbReference>
<dbReference type="PANTHER" id="PTHR24351">
    <property type="entry name" value="RIBOSOMAL PROTEIN S6 KINASE"/>
    <property type="match status" value="1"/>
</dbReference>
<dbReference type="OrthoDB" id="63267at2759"/>
<evidence type="ECO:0000256" key="3">
    <source>
        <dbReference type="ARBA" id="ARBA00022553"/>
    </source>
</evidence>
<comment type="similarity">
    <text evidence="1">Belongs to the protein kinase superfamily. AGC Ser/Thr protein kinase family. RAC subfamily.</text>
</comment>
<sequence>MISRTFQIDFLLILSFSICKLLNISHQNDGPPLKFLKGNIYSFLEFSFLFPLFLLSMGDDTKPPPPAQSPSKTNNKSSNTFSGILKRKGFFFGMYQTCYCELNRSSFDIKKSKNSVKVERHISIKPTTQIQVYENEKTPRFVIQNEGEAEVCLAGETPDEVMSWVVALRSATFHNSITLTMNSFDILSVIGRGFYGKVMLVRMKNTGMLYAIKTVHKSRLISSQKVHTIFNERNILVKSNHPFIVDLVYAFQTDTKFYLVLEYIPGGELFKHVHNPNNNLASTQSCLKIEDIRLYVAEIALAIDYLHGMGIVYRDLKSENILLGADGHIKLTDFGLSKDLSFIEVTSTFCGTIEFIAPEIIRREPYSYKIDWWALGILTYELLFKVTPFFNENRARLFQAITSQEPQFPPGADPAAVDFISRLLIKEPKKRATFESLKDHPFWNGLNFDDVLAKRVKPSFVPPSDGDGIGAGRRNGEYAEEPAADSIASSLGTSDGNFTGFSYSGLPEEVVERLKEADITNSSGILPSNLIMQEELSIPEDVPDPTLVNTIPCNSPNEEGSILMKEKENKEINEELNDDFCVNEDVGEVE</sequence>
<dbReference type="InterPro" id="IPR001849">
    <property type="entry name" value="PH_domain"/>
</dbReference>
<proteinExistence type="inferred from homology"/>
<dbReference type="FunFam" id="3.30.200.20:FF:000771">
    <property type="entry name" value="AGC family protein kinase"/>
    <property type="match status" value="1"/>
</dbReference>
<evidence type="ECO:0000256" key="6">
    <source>
        <dbReference type="ARBA" id="ARBA00022777"/>
    </source>
</evidence>
<keyword evidence="4" id="KW-0808">Transferase</keyword>
<feature type="binding site" evidence="8">
    <location>
        <position position="213"/>
    </location>
    <ligand>
        <name>ATP</name>
        <dbReference type="ChEBI" id="CHEBI:30616"/>
    </ligand>
</feature>
<dbReference type="SUPFAM" id="SSF56112">
    <property type="entry name" value="Protein kinase-like (PK-like)"/>
    <property type="match status" value="1"/>
</dbReference>
<dbReference type="InterPro" id="IPR011993">
    <property type="entry name" value="PH-like_dom_sf"/>
</dbReference>
<dbReference type="InterPro" id="IPR045270">
    <property type="entry name" value="STKc_AGC"/>
</dbReference>
<dbReference type="FunFam" id="2.30.29.30:FF:000350">
    <property type="entry name" value="AGC family protein kinase"/>
    <property type="match status" value="1"/>
</dbReference>
<evidence type="ECO:0000313" key="11">
    <source>
        <dbReference type="EMBL" id="OHS95634.1"/>
    </source>
</evidence>
<dbReference type="FunFam" id="1.10.510.10:FF:000008">
    <property type="entry name" value="Non-specific serine/threonine protein kinase"/>
    <property type="match status" value="1"/>
</dbReference>
<gene>
    <name evidence="11" type="ORF">TRFO_38229</name>
</gene>
<accession>A0A1J4J8X2</accession>
<evidence type="ECO:0000256" key="2">
    <source>
        <dbReference type="ARBA" id="ARBA00022527"/>
    </source>
</evidence>
<keyword evidence="3" id="KW-0597">Phosphoprotein</keyword>
<dbReference type="PROSITE" id="PS00107">
    <property type="entry name" value="PROTEIN_KINASE_ATP"/>
    <property type="match status" value="1"/>
</dbReference>
<dbReference type="Gene3D" id="1.10.510.10">
    <property type="entry name" value="Transferase(Phosphotransferase) domain 1"/>
    <property type="match status" value="1"/>
</dbReference>
<feature type="domain" description="Protein kinase" evidence="9">
    <location>
        <begin position="184"/>
        <end position="443"/>
    </location>
</feature>
<evidence type="ECO:0000256" key="1">
    <source>
        <dbReference type="ARBA" id="ARBA00006935"/>
    </source>
</evidence>
<evidence type="ECO:0000259" key="9">
    <source>
        <dbReference type="PROSITE" id="PS50011"/>
    </source>
</evidence>
<keyword evidence="6 11" id="KW-0418">Kinase</keyword>
<dbReference type="EMBL" id="MLAK01001231">
    <property type="protein sequence ID" value="OHS95634.1"/>
    <property type="molecule type" value="Genomic_DNA"/>
</dbReference>
<evidence type="ECO:0000256" key="8">
    <source>
        <dbReference type="PROSITE-ProRule" id="PRU10141"/>
    </source>
</evidence>
<dbReference type="Proteomes" id="UP000179807">
    <property type="component" value="Unassembled WGS sequence"/>
</dbReference>
<dbReference type="GeneID" id="94846623"/>
<dbReference type="GO" id="GO:0005524">
    <property type="term" value="F:ATP binding"/>
    <property type="evidence" value="ECO:0007669"/>
    <property type="project" value="UniProtKB-UniRule"/>
</dbReference>
<keyword evidence="7 8" id="KW-0067">ATP-binding</keyword>
<protein>
    <submittedName>
        <fullName evidence="11">AGC family protein kinase</fullName>
    </submittedName>
</protein>
<dbReference type="SMART" id="SM00233">
    <property type="entry name" value="PH"/>
    <property type="match status" value="1"/>
</dbReference>
<keyword evidence="12" id="KW-1185">Reference proteome</keyword>
<dbReference type="RefSeq" id="XP_068348771.1">
    <property type="nucleotide sequence ID" value="XM_068511919.1"/>
</dbReference>
<dbReference type="SUPFAM" id="SSF50729">
    <property type="entry name" value="PH domain-like"/>
    <property type="match status" value="1"/>
</dbReference>
<dbReference type="PROSITE" id="PS00108">
    <property type="entry name" value="PROTEIN_KINASE_ST"/>
    <property type="match status" value="1"/>
</dbReference>
<dbReference type="Gene3D" id="3.30.200.20">
    <property type="entry name" value="Phosphorylase Kinase, domain 1"/>
    <property type="match status" value="1"/>
</dbReference>
<dbReference type="AlphaFoldDB" id="A0A1J4J8X2"/>
<reference evidence="11" key="1">
    <citation type="submission" date="2016-10" db="EMBL/GenBank/DDBJ databases">
        <authorList>
            <person name="Benchimol M."/>
            <person name="Almeida L.G."/>
            <person name="Vasconcelos A.T."/>
            <person name="Perreira-Neves A."/>
            <person name="Rosa I.A."/>
            <person name="Tasca T."/>
            <person name="Bogo M.R."/>
            <person name="de Souza W."/>
        </authorList>
    </citation>
    <scope>NUCLEOTIDE SEQUENCE [LARGE SCALE GENOMIC DNA]</scope>
    <source>
        <strain evidence="11">K</strain>
    </source>
</reference>
<evidence type="ECO:0000313" key="12">
    <source>
        <dbReference type="Proteomes" id="UP000179807"/>
    </source>
</evidence>
<dbReference type="InterPro" id="IPR008271">
    <property type="entry name" value="Ser/Thr_kinase_AS"/>
</dbReference>
<evidence type="ECO:0000256" key="4">
    <source>
        <dbReference type="ARBA" id="ARBA00022679"/>
    </source>
</evidence>
<dbReference type="InterPro" id="IPR000719">
    <property type="entry name" value="Prot_kinase_dom"/>
</dbReference>
<dbReference type="SMART" id="SM00220">
    <property type="entry name" value="S_TKc"/>
    <property type="match status" value="1"/>
</dbReference>
<dbReference type="InterPro" id="IPR017441">
    <property type="entry name" value="Protein_kinase_ATP_BS"/>
</dbReference>
<dbReference type="CDD" id="cd00821">
    <property type="entry name" value="PH"/>
    <property type="match status" value="1"/>
</dbReference>